<sequence length="162" mass="18366">MRFLSLISSFLVIHIVLTYQHDSIALQIKACTFRYHQRDWGGRTATILIMFANLVLLRFRDPHCQRGPWQCFNLFECRPIRTASGTRGSLLVRCCTVSGDTYITPTDTPMPTSGGILTYSVFSGRLHAYQFAGYGTWFIQHQHRRGFSLPKGPRSHPSAAKG</sequence>
<reference evidence="2 3" key="1">
    <citation type="journal article" date="2023" name="Mol. Phylogenet. Evol.">
        <title>Genome-scale phylogeny and comparative genomics of the fungal order Sordariales.</title>
        <authorList>
            <person name="Hensen N."/>
            <person name="Bonometti L."/>
            <person name="Westerberg I."/>
            <person name="Brannstrom I.O."/>
            <person name="Guillou S."/>
            <person name="Cros-Aarteil S."/>
            <person name="Calhoun S."/>
            <person name="Haridas S."/>
            <person name="Kuo A."/>
            <person name="Mondo S."/>
            <person name="Pangilinan J."/>
            <person name="Riley R."/>
            <person name="LaButti K."/>
            <person name="Andreopoulos B."/>
            <person name="Lipzen A."/>
            <person name="Chen C."/>
            <person name="Yan M."/>
            <person name="Daum C."/>
            <person name="Ng V."/>
            <person name="Clum A."/>
            <person name="Steindorff A."/>
            <person name="Ohm R.A."/>
            <person name="Martin F."/>
            <person name="Silar P."/>
            <person name="Natvig D.O."/>
            <person name="Lalanne C."/>
            <person name="Gautier V."/>
            <person name="Ament-Velasquez S.L."/>
            <person name="Kruys A."/>
            <person name="Hutchinson M.I."/>
            <person name="Powell A.J."/>
            <person name="Barry K."/>
            <person name="Miller A.N."/>
            <person name="Grigoriev I.V."/>
            <person name="Debuchy R."/>
            <person name="Gladieux P."/>
            <person name="Hiltunen Thoren M."/>
            <person name="Johannesson H."/>
        </authorList>
    </citation>
    <scope>NUCLEOTIDE SEQUENCE [LARGE SCALE GENOMIC DNA]</scope>
    <source>
        <strain evidence="2 3">FGSC 10403</strain>
    </source>
</reference>
<keyword evidence="3" id="KW-1185">Reference proteome</keyword>
<dbReference type="Proteomes" id="UP001285908">
    <property type="component" value="Unassembled WGS sequence"/>
</dbReference>
<evidence type="ECO:0008006" key="4">
    <source>
        <dbReference type="Google" id="ProtNLM"/>
    </source>
</evidence>
<keyword evidence="1" id="KW-0732">Signal</keyword>
<proteinExistence type="predicted"/>
<name>A0AAJ0HZL7_9PEZI</name>
<protein>
    <recommendedName>
        <fullName evidence="4">Secreted protein</fullName>
    </recommendedName>
</protein>
<dbReference type="EMBL" id="JAULSX010000009">
    <property type="protein sequence ID" value="KAK3485750.1"/>
    <property type="molecule type" value="Genomic_DNA"/>
</dbReference>
<feature type="chain" id="PRO_5042502826" description="Secreted protein" evidence="1">
    <location>
        <begin position="19"/>
        <end position="162"/>
    </location>
</feature>
<evidence type="ECO:0000313" key="2">
    <source>
        <dbReference type="EMBL" id="KAK3485750.1"/>
    </source>
</evidence>
<dbReference type="GeneID" id="87871612"/>
<feature type="signal peptide" evidence="1">
    <location>
        <begin position="1"/>
        <end position="18"/>
    </location>
</feature>
<organism evidence="2 3">
    <name type="scientific">Neurospora hispaniola</name>
    <dbReference type="NCBI Taxonomy" id="588809"/>
    <lineage>
        <taxon>Eukaryota</taxon>
        <taxon>Fungi</taxon>
        <taxon>Dikarya</taxon>
        <taxon>Ascomycota</taxon>
        <taxon>Pezizomycotina</taxon>
        <taxon>Sordariomycetes</taxon>
        <taxon>Sordariomycetidae</taxon>
        <taxon>Sordariales</taxon>
        <taxon>Sordariaceae</taxon>
        <taxon>Neurospora</taxon>
    </lineage>
</organism>
<dbReference type="RefSeq" id="XP_062688513.1">
    <property type="nucleotide sequence ID" value="XM_062833990.1"/>
</dbReference>
<accession>A0AAJ0HZL7</accession>
<gene>
    <name evidence="2" type="ORF">B0T23DRAFT_237827</name>
</gene>
<comment type="caution">
    <text evidence="2">The sequence shown here is derived from an EMBL/GenBank/DDBJ whole genome shotgun (WGS) entry which is preliminary data.</text>
</comment>
<evidence type="ECO:0000256" key="1">
    <source>
        <dbReference type="SAM" id="SignalP"/>
    </source>
</evidence>
<evidence type="ECO:0000313" key="3">
    <source>
        <dbReference type="Proteomes" id="UP001285908"/>
    </source>
</evidence>
<dbReference type="AlphaFoldDB" id="A0AAJ0HZL7"/>